<protein>
    <recommendedName>
        <fullName evidence="1">Uncharacterized protein YicS</fullName>
    </recommendedName>
</protein>
<feature type="signal peptide" evidence="2">
    <location>
        <begin position="1"/>
        <end position="20"/>
    </location>
</feature>
<reference evidence="3 4" key="1">
    <citation type="submission" date="2018-10" db="EMBL/GenBank/DDBJ databases">
        <title>Genomic Encyclopedia of Type Strains, Phase IV (KMG-IV): sequencing the most valuable type-strain genomes for metagenomic binning, comparative biology and taxonomic classification.</title>
        <authorList>
            <person name="Goeker M."/>
        </authorList>
    </citation>
    <scope>NUCLEOTIDE SEQUENCE [LARGE SCALE GENOMIC DNA]</scope>
    <source>
        <strain evidence="3 4">DSM 5079</strain>
    </source>
</reference>
<dbReference type="RefSeq" id="WP_120817306.1">
    <property type="nucleotide sequence ID" value="NZ_CAKMYC010000003.1"/>
</dbReference>
<evidence type="ECO:0000313" key="3">
    <source>
        <dbReference type="EMBL" id="RKR53491.1"/>
    </source>
</evidence>
<evidence type="ECO:0000256" key="2">
    <source>
        <dbReference type="SAM" id="SignalP"/>
    </source>
</evidence>
<evidence type="ECO:0000256" key="1">
    <source>
        <dbReference type="ARBA" id="ARBA00035681"/>
    </source>
</evidence>
<dbReference type="Proteomes" id="UP000267341">
    <property type="component" value="Unassembled WGS sequence"/>
</dbReference>
<organism evidence="3 4">
    <name type="scientific">Yokenella regensburgei</name>
    <dbReference type="NCBI Taxonomy" id="158877"/>
    <lineage>
        <taxon>Bacteria</taxon>
        <taxon>Pseudomonadati</taxon>
        <taxon>Pseudomonadota</taxon>
        <taxon>Gammaproteobacteria</taxon>
        <taxon>Enterobacterales</taxon>
        <taxon>Enterobacteriaceae</taxon>
        <taxon>Yokenella</taxon>
    </lineage>
</organism>
<dbReference type="GeneID" id="66905919"/>
<proteinExistence type="predicted"/>
<dbReference type="InterPro" id="IPR048144">
    <property type="entry name" value="YicS_fam"/>
</dbReference>
<dbReference type="EMBL" id="RBIZ01000006">
    <property type="protein sequence ID" value="RKR53491.1"/>
    <property type="molecule type" value="Genomic_DNA"/>
</dbReference>
<dbReference type="NCBIfam" id="NF041639">
    <property type="entry name" value="YicS_fam"/>
    <property type="match status" value="1"/>
</dbReference>
<name>A0ABX9RU19_9ENTR</name>
<keyword evidence="4" id="KW-1185">Reference proteome</keyword>
<keyword evidence="2" id="KW-0732">Signal</keyword>
<comment type="caution">
    <text evidence="3">The sequence shown here is derived from an EMBL/GenBank/DDBJ whole genome shotgun (WGS) entry which is preliminary data.</text>
</comment>
<feature type="chain" id="PRO_5045187831" description="Uncharacterized protein YicS" evidence="2">
    <location>
        <begin position="21"/>
        <end position="96"/>
    </location>
</feature>
<evidence type="ECO:0000313" key="4">
    <source>
        <dbReference type="Proteomes" id="UP000267341"/>
    </source>
</evidence>
<sequence>MKLMPLCYLAACLAIPVAHADSPLKGLQFEQNKQQVMKDIRKVCTPKASMSDTDFANKILSSEENKRHVRDATLALERNNPKNYQDALARVQCPDM</sequence>
<accession>A0ABX9RU19</accession>
<gene>
    <name evidence="3" type="ORF">C7387_3947</name>
</gene>